<evidence type="ECO:0000313" key="1">
    <source>
        <dbReference type="EMBL" id="AOW02824.1"/>
    </source>
</evidence>
<evidence type="ECO:0000313" key="2">
    <source>
        <dbReference type="Proteomes" id="UP000182444"/>
    </source>
</evidence>
<dbReference type="GeneID" id="94583004"/>
<accession>A0A1D8NB19</accession>
<protein>
    <submittedName>
        <fullName evidence="1">Uncharacterized protein</fullName>
    </submittedName>
</protein>
<organism evidence="1 2">
    <name type="scientific">Yarrowia lipolytica</name>
    <name type="common">Candida lipolytica</name>
    <dbReference type="NCBI Taxonomy" id="4952"/>
    <lineage>
        <taxon>Eukaryota</taxon>
        <taxon>Fungi</taxon>
        <taxon>Dikarya</taxon>
        <taxon>Ascomycota</taxon>
        <taxon>Saccharomycotina</taxon>
        <taxon>Dipodascomycetes</taxon>
        <taxon>Dipodascales</taxon>
        <taxon>Dipodascales incertae sedis</taxon>
        <taxon>Yarrowia</taxon>
    </lineage>
</organism>
<dbReference type="Proteomes" id="UP000182444">
    <property type="component" value="Chromosome 1C"/>
</dbReference>
<name>A0A1D8NB19_YARLL</name>
<gene>
    <name evidence="1" type="ORF">YALI1_C19058g</name>
</gene>
<reference evidence="1 2" key="1">
    <citation type="journal article" date="2016" name="PLoS ONE">
        <title>Sequence Assembly of Yarrowia lipolytica Strain W29/CLIB89 Shows Transposable Element Diversity.</title>
        <authorList>
            <person name="Magnan C."/>
            <person name="Yu J."/>
            <person name="Chang I."/>
            <person name="Jahn E."/>
            <person name="Kanomata Y."/>
            <person name="Wu J."/>
            <person name="Zeller M."/>
            <person name="Oakes M."/>
            <person name="Baldi P."/>
            <person name="Sandmeyer S."/>
        </authorList>
    </citation>
    <scope>NUCLEOTIDE SEQUENCE [LARGE SCALE GENOMIC DNA]</scope>
    <source>
        <strain evidence="2">CLIB89(W29)</strain>
    </source>
</reference>
<dbReference type="RefSeq" id="XP_068138471.1">
    <property type="nucleotide sequence ID" value="XM_068282370.1"/>
</dbReference>
<dbReference type="AlphaFoldDB" id="A0A1D8NB19"/>
<dbReference type="VEuPathDB" id="FungiDB:YALI1_C19058g"/>
<proteinExistence type="predicted"/>
<sequence>MGARARLSSHSTPSPGFFGKLGNGLKWYQDEAEAEGTSIMLFTDVFQWYSLRKWRFRNSSNLELRE</sequence>
<dbReference type="EMBL" id="CP017555">
    <property type="protein sequence ID" value="AOW02824.1"/>
    <property type="molecule type" value="Genomic_DNA"/>
</dbReference>